<dbReference type="EMBL" id="CP042425">
    <property type="protein sequence ID" value="QEL19453.1"/>
    <property type="molecule type" value="Genomic_DNA"/>
</dbReference>
<sequence length="362" mass="39267">MDLSILPNLDVLIAPIPGPNPAGEPVSYVAREKFETARKAINPNDYSPNDPLRPAEPKFADWPFILQLATETLTDSSKDLMTAARLVEAATKLNGFVGLKYGLTFLHRLTEEAWDRIYPVIEDGDVEVRAAAFNWLDDPARGARFPFAVRAVPLVVDATGEMTWLGWKESQIPPPPDKYGNPGTPSTFPERFDKAVAAAPRVQIQTLADEIAASTKAIDDLVEALDRRLGDVSPSLSEVRLAVAEVGTLVAGMLAKKGPAPIEVIAPPPPAEVVNAGTPVQSTNGVAHPTLTMQTREDAYRQLADAATLLQRLEPHSPIPYMIQRAVALGRLPFPELMKVIIRDASIVEQMSRELGLEPAPA</sequence>
<reference evidence="3" key="1">
    <citation type="submission" date="2019-08" db="EMBL/GenBank/DDBJ databases">
        <title>Limnoglobus roseus gen. nov., sp. nov., a novel freshwater planctomycete with a giant genome from the family Gemmataceae.</title>
        <authorList>
            <person name="Kulichevskaya I.S."/>
            <person name="Naumoff D.G."/>
            <person name="Miroshnikov K."/>
            <person name="Ivanova A."/>
            <person name="Philippov D.A."/>
            <person name="Hakobyan A."/>
            <person name="Rijpstra I.C."/>
            <person name="Sinninghe Damste J.S."/>
            <person name="Liesack W."/>
            <person name="Dedysh S.N."/>
        </authorList>
    </citation>
    <scope>NUCLEOTIDE SEQUENCE [LARGE SCALE GENOMIC DNA]</scope>
    <source>
        <strain evidence="3">PX52</strain>
    </source>
</reference>
<accession>A0A5C1AMV7</accession>
<dbReference type="NCBIfam" id="TIGR03363">
    <property type="entry name" value="VI_chp_8"/>
    <property type="match status" value="1"/>
</dbReference>
<evidence type="ECO:0000313" key="3">
    <source>
        <dbReference type="Proteomes" id="UP000324974"/>
    </source>
</evidence>
<dbReference type="KEGG" id="lrs:PX52LOC_06525"/>
<dbReference type="RefSeq" id="WP_149113838.1">
    <property type="nucleotide sequence ID" value="NZ_CP042425.1"/>
</dbReference>
<dbReference type="PANTHER" id="PTHR37951">
    <property type="entry name" value="CYTOPLASMIC PROTEIN-RELATED"/>
    <property type="match status" value="1"/>
</dbReference>
<feature type="domain" description="ImpA N-terminal" evidence="1">
    <location>
        <begin position="14"/>
        <end position="137"/>
    </location>
</feature>
<organism evidence="2 3">
    <name type="scientific">Limnoglobus roseus</name>
    <dbReference type="NCBI Taxonomy" id="2598579"/>
    <lineage>
        <taxon>Bacteria</taxon>
        <taxon>Pseudomonadati</taxon>
        <taxon>Planctomycetota</taxon>
        <taxon>Planctomycetia</taxon>
        <taxon>Gemmatales</taxon>
        <taxon>Gemmataceae</taxon>
        <taxon>Limnoglobus</taxon>
    </lineage>
</organism>
<gene>
    <name evidence="2" type="ORF">PX52LOC_06525</name>
</gene>
<evidence type="ECO:0000259" key="1">
    <source>
        <dbReference type="Pfam" id="PF06812"/>
    </source>
</evidence>
<dbReference type="PANTHER" id="PTHR37951:SF1">
    <property type="entry name" value="TYPE VI SECRETION SYSTEM COMPONENT TSSA1"/>
    <property type="match status" value="1"/>
</dbReference>
<proteinExistence type="predicted"/>
<dbReference type="OrthoDB" id="9771118at2"/>
<evidence type="ECO:0000313" key="2">
    <source>
        <dbReference type="EMBL" id="QEL19453.1"/>
    </source>
</evidence>
<dbReference type="Pfam" id="PF06812">
    <property type="entry name" value="ImpA_N"/>
    <property type="match status" value="1"/>
</dbReference>
<dbReference type="Proteomes" id="UP000324974">
    <property type="component" value="Chromosome"/>
</dbReference>
<dbReference type="InterPro" id="IPR017740">
    <property type="entry name" value="TssA-like"/>
</dbReference>
<keyword evidence="3" id="KW-1185">Reference proteome</keyword>
<dbReference type="InterPro" id="IPR010657">
    <property type="entry name" value="ImpA_N"/>
</dbReference>
<dbReference type="AlphaFoldDB" id="A0A5C1AMV7"/>
<protein>
    <submittedName>
        <fullName evidence="2">Type VI secretion system protein TssA</fullName>
    </submittedName>
</protein>
<name>A0A5C1AMV7_9BACT</name>